<keyword evidence="3" id="KW-1185">Reference proteome</keyword>
<evidence type="ECO:0008006" key="4">
    <source>
        <dbReference type="Google" id="ProtNLM"/>
    </source>
</evidence>
<name>A0A4Z1CG85_9ACTN</name>
<dbReference type="EMBL" id="SRRO01000001">
    <property type="protein sequence ID" value="TGN64227.1"/>
    <property type="molecule type" value="Genomic_DNA"/>
</dbReference>
<dbReference type="RefSeq" id="WP_135838754.1">
    <property type="nucleotide sequence ID" value="NZ_SRRO01000001.1"/>
</dbReference>
<organism evidence="2 3">
    <name type="scientific">Nocardioides eburneiflavus</name>
    <dbReference type="NCBI Taxonomy" id="2518372"/>
    <lineage>
        <taxon>Bacteria</taxon>
        <taxon>Bacillati</taxon>
        <taxon>Actinomycetota</taxon>
        <taxon>Actinomycetes</taxon>
        <taxon>Propionibacteriales</taxon>
        <taxon>Nocardioidaceae</taxon>
        <taxon>Nocardioides</taxon>
    </lineage>
</organism>
<evidence type="ECO:0000256" key="1">
    <source>
        <dbReference type="SAM" id="MobiDB-lite"/>
    </source>
</evidence>
<proteinExistence type="predicted"/>
<evidence type="ECO:0000313" key="3">
    <source>
        <dbReference type="Proteomes" id="UP000297496"/>
    </source>
</evidence>
<protein>
    <recommendedName>
        <fullName evidence="4">DUF2510 domain-containing protein</fullName>
    </recommendedName>
</protein>
<dbReference type="AlphaFoldDB" id="A0A4Z1CG85"/>
<feature type="compositionally biased region" description="Polar residues" evidence="1">
    <location>
        <begin position="1"/>
        <end position="13"/>
    </location>
</feature>
<reference evidence="2 3" key="1">
    <citation type="submission" date="2019-04" db="EMBL/GenBank/DDBJ databases">
        <title>Three New Species of Nocardioides, Nocardioides euryhalodurans sp. nov., Nocardioides seonyuensis sp. nov. and Nocardioides eburneoflavus sp. nov. Isolated from Soil.</title>
        <authorList>
            <person name="Roh S.G."/>
            <person name="Lee C."/>
            <person name="Kim M.-K."/>
            <person name="Kim S.B."/>
        </authorList>
    </citation>
    <scope>NUCLEOTIDE SEQUENCE [LARGE SCALE GENOMIC DNA]</scope>
    <source>
        <strain evidence="2 3">MMS17-SY213</strain>
    </source>
</reference>
<feature type="region of interest" description="Disordered" evidence="1">
    <location>
        <begin position="1"/>
        <end position="72"/>
    </location>
</feature>
<feature type="compositionally biased region" description="Polar residues" evidence="1">
    <location>
        <begin position="34"/>
        <end position="64"/>
    </location>
</feature>
<gene>
    <name evidence="2" type="ORF">EXE59_09875</name>
</gene>
<evidence type="ECO:0000313" key="2">
    <source>
        <dbReference type="EMBL" id="TGN64227.1"/>
    </source>
</evidence>
<dbReference type="OrthoDB" id="4825029at2"/>
<sequence length="218" mass="23250">MSDTSSPGTSDESAGSPPPPPLVSPDGKFWWDGSQWQPFATEAASSTAQYPSPAGSSSTAQANPADTRVMPPPVHVASTEAATSNGSGFKWSWLFRIAIPLAVLGWWLWPQISGYLSEAGVDVASGSLEDVTCDELADDAVRISEEDTGLGTKLLKVREPRVVEDNRATYEAPTGTNEEVVLACRGQGSWEDGSDVDVRVELTVDSDGDAWVFYKPMP</sequence>
<comment type="caution">
    <text evidence="2">The sequence shown here is derived from an EMBL/GenBank/DDBJ whole genome shotgun (WGS) entry which is preliminary data.</text>
</comment>
<accession>A0A4Z1CG85</accession>
<dbReference type="Proteomes" id="UP000297496">
    <property type="component" value="Unassembled WGS sequence"/>
</dbReference>